<organism evidence="1 2">
    <name type="scientific">Clonorchis sinensis</name>
    <name type="common">Chinese liver fluke</name>
    <dbReference type="NCBI Taxonomy" id="79923"/>
    <lineage>
        <taxon>Eukaryota</taxon>
        <taxon>Metazoa</taxon>
        <taxon>Spiralia</taxon>
        <taxon>Lophotrochozoa</taxon>
        <taxon>Platyhelminthes</taxon>
        <taxon>Trematoda</taxon>
        <taxon>Digenea</taxon>
        <taxon>Opisthorchiida</taxon>
        <taxon>Opisthorchiata</taxon>
        <taxon>Opisthorchiidae</taxon>
        <taxon>Clonorchis</taxon>
    </lineage>
</organism>
<protein>
    <submittedName>
        <fullName evidence="1">Uncharacterized protein</fullName>
    </submittedName>
</protein>
<evidence type="ECO:0000313" key="1">
    <source>
        <dbReference type="EMBL" id="GAA53947.1"/>
    </source>
</evidence>
<keyword evidence="2" id="KW-1185">Reference proteome</keyword>
<sequence>MAIRRAMKNSYSSHCGGPSVWTEYKDAAYERFRLCLLRNLCADVLLGHDFLGLYNEIEIPFGDQRDTLTVFGVTFTGLKSPSLSTNLTRSTSVKHYCRAVDDVDDDSKCLHSKHDHENLYYREILEALFFTLRQGFEPDTENQAVDHEWMEVDFHSSLVESLDACAQLVDHMFLFYEPNFDDPIHDQGDYKDPGKREQFIRLSLVGGTIDGIVFQANKEWCLWAADNLLPSTAPTEISPSFVPSVTEKKTLLLLELRVENRIMDRNDSKTDSKQYGSEASVSTLMLLSLMKTVVCQSIGN</sequence>
<dbReference type="AlphaFoldDB" id="G7YLW6"/>
<evidence type="ECO:0000313" key="2">
    <source>
        <dbReference type="Proteomes" id="UP000008909"/>
    </source>
</evidence>
<proteinExistence type="predicted"/>
<name>G7YLW6_CLOSI</name>
<dbReference type="Proteomes" id="UP000008909">
    <property type="component" value="Unassembled WGS sequence"/>
</dbReference>
<gene>
    <name evidence="1" type="ORF">CLF_111685</name>
</gene>
<reference evidence="1" key="1">
    <citation type="journal article" date="2011" name="Genome Biol.">
        <title>The draft genome of the carcinogenic human liver fluke Clonorchis sinensis.</title>
        <authorList>
            <person name="Wang X."/>
            <person name="Chen W."/>
            <person name="Huang Y."/>
            <person name="Sun J."/>
            <person name="Men J."/>
            <person name="Liu H."/>
            <person name="Luo F."/>
            <person name="Guo L."/>
            <person name="Lv X."/>
            <person name="Deng C."/>
            <person name="Zhou C."/>
            <person name="Fan Y."/>
            <person name="Li X."/>
            <person name="Huang L."/>
            <person name="Hu Y."/>
            <person name="Liang C."/>
            <person name="Hu X."/>
            <person name="Xu J."/>
            <person name="Yu X."/>
        </authorList>
    </citation>
    <scope>NUCLEOTIDE SEQUENCE [LARGE SCALE GENOMIC DNA]</scope>
    <source>
        <strain evidence="1">Henan</strain>
    </source>
</reference>
<reference key="2">
    <citation type="submission" date="2011-10" db="EMBL/GenBank/DDBJ databases">
        <title>The genome and transcriptome sequence of Clonorchis sinensis provide insights into the carcinogenic liver fluke.</title>
        <authorList>
            <person name="Wang X."/>
            <person name="Huang Y."/>
            <person name="Chen W."/>
            <person name="Liu H."/>
            <person name="Guo L."/>
            <person name="Chen Y."/>
            <person name="Luo F."/>
            <person name="Zhou W."/>
            <person name="Sun J."/>
            <person name="Mao Q."/>
            <person name="Liang P."/>
            <person name="Zhou C."/>
            <person name="Tian Y."/>
            <person name="Men J."/>
            <person name="Lv X."/>
            <person name="Huang L."/>
            <person name="Zhou J."/>
            <person name="Hu Y."/>
            <person name="Li R."/>
            <person name="Zhang F."/>
            <person name="Lei H."/>
            <person name="Li X."/>
            <person name="Hu X."/>
            <person name="Liang C."/>
            <person name="Xu J."/>
            <person name="Wu Z."/>
            <person name="Yu X."/>
        </authorList>
    </citation>
    <scope>NUCLEOTIDE SEQUENCE</scope>
    <source>
        <strain>Henan</strain>
    </source>
</reference>
<accession>G7YLW6</accession>
<dbReference type="EMBL" id="DF143658">
    <property type="protein sequence ID" value="GAA53947.1"/>
    <property type="molecule type" value="Genomic_DNA"/>
</dbReference>